<gene>
    <name evidence="1" type="ORF">CCAM_LOCUS39929</name>
</gene>
<proteinExistence type="predicted"/>
<organism evidence="1 2">
    <name type="scientific">Cuscuta campestris</name>
    <dbReference type="NCBI Taxonomy" id="132261"/>
    <lineage>
        <taxon>Eukaryota</taxon>
        <taxon>Viridiplantae</taxon>
        <taxon>Streptophyta</taxon>
        <taxon>Embryophyta</taxon>
        <taxon>Tracheophyta</taxon>
        <taxon>Spermatophyta</taxon>
        <taxon>Magnoliopsida</taxon>
        <taxon>eudicotyledons</taxon>
        <taxon>Gunneridae</taxon>
        <taxon>Pentapetalae</taxon>
        <taxon>asterids</taxon>
        <taxon>lamiids</taxon>
        <taxon>Solanales</taxon>
        <taxon>Convolvulaceae</taxon>
        <taxon>Cuscuteae</taxon>
        <taxon>Cuscuta</taxon>
        <taxon>Cuscuta subgen. Grammica</taxon>
        <taxon>Cuscuta sect. Cleistogrammica</taxon>
    </lineage>
</organism>
<accession>A0A484NB94</accession>
<dbReference type="AlphaFoldDB" id="A0A484NB94"/>
<keyword evidence="2" id="KW-1185">Reference proteome</keyword>
<evidence type="ECO:0000313" key="2">
    <source>
        <dbReference type="Proteomes" id="UP000595140"/>
    </source>
</evidence>
<dbReference type="Proteomes" id="UP000595140">
    <property type="component" value="Unassembled WGS sequence"/>
</dbReference>
<protein>
    <submittedName>
        <fullName evidence="1">Uncharacterized protein</fullName>
    </submittedName>
</protein>
<name>A0A484NB94_9ASTE</name>
<dbReference type="EMBL" id="OOIL02006568">
    <property type="protein sequence ID" value="VFQ98153.1"/>
    <property type="molecule type" value="Genomic_DNA"/>
</dbReference>
<reference evidence="1 2" key="1">
    <citation type="submission" date="2018-04" db="EMBL/GenBank/DDBJ databases">
        <authorList>
            <person name="Vogel A."/>
        </authorList>
    </citation>
    <scope>NUCLEOTIDE SEQUENCE [LARGE SCALE GENOMIC DNA]</scope>
</reference>
<sequence>MVVAGDGGRRRSERPADAQQLQLRWAASITALVYSICSSSSTMDRTTSPQQKEYILCLWENRVIIDMCVGRPVDLFYPARIPPFERSGPIKYQVYILSRMTCCGLLFDDKQIGPGARLMLHSPKNRVLNSPSDLLL</sequence>
<evidence type="ECO:0000313" key="1">
    <source>
        <dbReference type="EMBL" id="VFQ98153.1"/>
    </source>
</evidence>